<accession>A0A0C2HNS4</accession>
<comment type="subcellular location">
    <subcellularLocation>
        <location evidence="1">Cytoplasm</location>
    </subcellularLocation>
</comment>
<dbReference type="PANTHER" id="PTHR33705:SF2">
    <property type="entry name" value="PHOSPHOCARRIER PROTEIN NPR"/>
    <property type="match status" value="1"/>
</dbReference>
<dbReference type="PROSITE" id="PS00369">
    <property type="entry name" value="PTS_HPR_HIS"/>
    <property type="match status" value="1"/>
</dbReference>
<feature type="domain" description="HPr" evidence="5">
    <location>
        <begin position="1"/>
        <end position="88"/>
    </location>
</feature>
<comment type="caution">
    <text evidence="6">The sequence shown here is derived from an EMBL/GenBank/DDBJ whole genome shotgun (WGS) entry which is preliminary data.</text>
</comment>
<evidence type="ECO:0000313" key="6">
    <source>
        <dbReference type="EMBL" id="KIH76580.1"/>
    </source>
</evidence>
<keyword evidence="7" id="KW-1185">Reference proteome</keyword>
<evidence type="ECO:0000259" key="5">
    <source>
        <dbReference type="PROSITE" id="PS51350"/>
    </source>
</evidence>
<dbReference type="InterPro" id="IPR035895">
    <property type="entry name" value="HPr-like_sf"/>
</dbReference>
<organism evidence="6 7">
    <name type="scientific">Geoalkalibacter ferrihydriticus DSM 17813</name>
    <dbReference type="NCBI Taxonomy" id="1121915"/>
    <lineage>
        <taxon>Bacteria</taxon>
        <taxon>Pseudomonadati</taxon>
        <taxon>Thermodesulfobacteriota</taxon>
        <taxon>Desulfuromonadia</taxon>
        <taxon>Desulfuromonadales</taxon>
        <taxon>Geoalkalibacteraceae</taxon>
        <taxon>Geoalkalibacter</taxon>
    </lineage>
</organism>
<dbReference type="InterPro" id="IPR050399">
    <property type="entry name" value="HPr"/>
</dbReference>
<comment type="similarity">
    <text evidence="2">Belongs to the HPr family.</text>
</comment>
<keyword evidence="4" id="KW-0598">Phosphotransferase system</keyword>
<evidence type="ECO:0000256" key="2">
    <source>
        <dbReference type="ARBA" id="ARBA00010736"/>
    </source>
</evidence>
<keyword evidence="3" id="KW-0963">Cytoplasm</keyword>
<dbReference type="AlphaFoldDB" id="A0A0C2HNS4"/>
<evidence type="ECO:0000256" key="4">
    <source>
        <dbReference type="ARBA" id="ARBA00022683"/>
    </source>
</evidence>
<reference evidence="6 7" key="1">
    <citation type="submission" date="2014-12" db="EMBL/GenBank/DDBJ databases">
        <title>Genomes of Geoalkalibacter ferrihydriticus and Geoalkalibacter subterraneus, two haloalkaliphilic metal-reducing members of the Geobacteraceae.</title>
        <authorList>
            <person name="Badalamenti J.P."/>
            <person name="Torres C.I."/>
            <person name="Krajmalnik-Brown R."/>
            <person name="Bond D.R."/>
        </authorList>
    </citation>
    <scope>NUCLEOTIDE SEQUENCE [LARGE SCALE GENOMIC DNA]</scope>
    <source>
        <strain evidence="6 7">DSM 17813</strain>
    </source>
</reference>
<dbReference type="InterPro" id="IPR000032">
    <property type="entry name" value="HPr-like"/>
</dbReference>
<dbReference type="PANTHER" id="PTHR33705">
    <property type="entry name" value="PHOSPHOCARRIER PROTEIN HPR"/>
    <property type="match status" value="1"/>
</dbReference>
<dbReference type="RefSeq" id="WP_040099247.1">
    <property type="nucleotide sequence ID" value="NZ_JWJD01000003.1"/>
</dbReference>
<gene>
    <name evidence="6" type="ORF">GFER_10470</name>
</gene>
<name>A0A0C2HNS4_9BACT</name>
<evidence type="ECO:0000256" key="1">
    <source>
        <dbReference type="ARBA" id="ARBA00004496"/>
    </source>
</evidence>
<dbReference type="EMBL" id="JWJD01000003">
    <property type="protein sequence ID" value="KIH76580.1"/>
    <property type="molecule type" value="Genomic_DNA"/>
</dbReference>
<protein>
    <submittedName>
        <fullName evidence="6">Phosphocarrier protein HPr</fullName>
    </submittedName>
</protein>
<dbReference type="Pfam" id="PF00381">
    <property type="entry name" value="PTS-HPr"/>
    <property type="match status" value="1"/>
</dbReference>
<dbReference type="GO" id="GO:0009401">
    <property type="term" value="P:phosphoenolpyruvate-dependent sugar phosphotransferase system"/>
    <property type="evidence" value="ECO:0007669"/>
    <property type="project" value="UniProtKB-KW"/>
</dbReference>
<evidence type="ECO:0000313" key="7">
    <source>
        <dbReference type="Proteomes" id="UP000035068"/>
    </source>
</evidence>
<dbReference type="Proteomes" id="UP000035068">
    <property type="component" value="Unassembled WGS sequence"/>
</dbReference>
<dbReference type="PROSITE" id="PS51350">
    <property type="entry name" value="PTS_HPR_DOM"/>
    <property type="match status" value="1"/>
</dbReference>
<dbReference type="InterPro" id="IPR001020">
    <property type="entry name" value="PTS_HPr_His_P_site"/>
</dbReference>
<dbReference type="Gene3D" id="3.30.1340.10">
    <property type="entry name" value="HPr-like"/>
    <property type="match status" value="1"/>
</dbReference>
<proteinExistence type="inferred from homology"/>
<evidence type="ECO:0000256" key="3">
    <source>
        <dbReference type="ARBA" id="ARBA00022490"/>
    </source>
</evidence>
<sequence length="88" mass="9391">MIQKDFIIKNKLGLHARAAAQLVQTANRFRADVMVGKDGMEVNGKSIMGILMLAAAQGSTINVMVDGDDAEEALLTIGKLIDDGFGEK</sequence>
<dbReference type="SUPFAM" id="SSF55594">
    <property type="entry name" value="HPr-like"/>
    <property type="match status" value="1"/>
</dbReference>
<dbReference type="CDD" id="cd00367">
    <property type="entry name" value="PTS-HPr_like"/>
    <property type="match status" value="1"/>
</dbReference>
<dbReference type="PRINTS" id="PR00107">
    <property type="entry name" value="PHOSPHOCPHPR"/>
</dbReference>
<dbReference type="GO" id="GO:0005737">
    <property type="term" value="C:cytoplasm"/>
    <property type="evidence" value="ECO:0007669"/>
    <property type="project" value="UniProtKB-SubCell"/>
</dbReference>
<dbReference type="NCBIfam" id="TIGR01003">
    <property type="entry name" value="PTS_HPr_family"/>
    <property type="match status" value="1"/>
</dbReference>